<evidence type="ECO:0000256" key="4">
    <source>
        <dbReference type="ARBA" id="ARBA00012448"/>
    </source>
</evidence>
<dbReference type="GO" id="GO:0009002">
    <property type="term" value="F:serine-type D-Ala-D-Ala carboxypeptidase activity"/>
    <property type="evidence" value="ECO:0007669"/>
    <property type="project" value="UniProtKB-EC"/>
</dbReference>
<protein>
    <recommendedName>
        <fullName evidence="4">serine-type D-Ala-D-Ala carboxypeptidase</fullName>
        <ecNumber evidence="4">3.4.16.4</ecNumber>
    </recommendedName>
</protein>
<evidence type="ECO:0000256" key="7">
    <source>
        <dbReference type="ARBA" id="ARBA00022729"/>
    </source>
</evidence>
<dbReference type="GO" id="GO:0008360">
    <property type="term" value="P:regulation of cell shape"/>
    <property type="evidence" value="ECO:0007669"/>
    <property type="project" value="UniProtKB-KW"/>
</dbReference>
<dbReference type="KEGG" id="tpi:TREPR_2214"/>
<evidence type="ECO:0000259" key="16">
    <source>
        <dbReference type="SMART" id="SM00936"/>
    </source>
</evidence>
<gene>
    <name evidence="17" type="ordered locus">TREPR_2214</name>
</gene>
<proteinExistence type="inferred from homology"/>
<dbReference type="InterPro" id="IPR012338">
    <property type="entry name" value="Beta-lactam/transpept-like"/>
</dbReference>
<feature type="binding site" evidence="14">
    <location>
        <position position="273"/>
    </location>
    <ligand>
        <name>substrate</name>
    </ligand>
</feature>
<comment type="catalytic activity">
    <reaction evidence="12">
        <text>Preferential cleavage: (Ac)2-L-Lys-D-Ala-|-D-Ala. Also transpeptidation of peptidyl-alanyl moieties that are N-acyl substituents of D-alanine.</text>
        <dbReference type="EC" id="3.4.16.4"/>
    </reaction>
</comment>
<dbReference type="eggNOG" id="COG1686">
    <property type="taxonomic scope" value="Bacteria"/>
</dbReference>
<dbReference type="HOGENOM" id="CLU_027070_8_1_12"/>
<dbReference type="PANTHER" id="PTHR21581:SF6">
    <property type="entry name" value="TRAFFICKING PROTEIN PARTICLE COMPLEX SUBUNIT 12"/>
    <property type="match status" value="1"/>
</dbReference>
<dbReference type="Gene3D" id="3.40.710.10">
    <property type="entry name" value="DD-peptidase/beta-lactamase superfamily"/>
    <property type="match status" value="1"/>
</dbReference>
<evidence type="ECO:0000256" key="15">
    <source>
        <dbReference type="RuleBase" id="RU004016"/>
    </source>
</evidence>
<accession>F5YII9</accession>
<feature type="active site" description="Acyl-ester intermediate" evidence="13">
    <location>
        <position position="93"/>
    </location>
</feature>
<evidence type="ECO:0000256" key="1">
    <source>
        <dbReference type="ARBA" id="ARBA00003217"/>
    </source>
</evidence>
<evidence type="ECO:0000256" key="5">
    <source>
        <dbReference type="ARBA" id="ARBA00022645"/>
    </source>
</evidence>
<feature type="active site" description="Proton acceptor" evidence="13">
    <location>
        <position position="96"/>
    </location>
</feature>
<keyword evidence="7" id="KW-0732">Signal</keyword>
<evidence type="ECO:0000256" key="3">
    <source>
        <dbReference type="ARBA" id="ARBA00007164"/>
    </source>
</evidence>
<dbReference type="Gene3D" id="2.60.410.10">
    <property type="entry name" value="D-Ala-D-Ala carboxypeptidase, C-terminal domain"/>
    <property type="match status" value="1"/>
</dbReference>
<dbReference type="InterPro" id="IPR037167">
    <property type="entry name" value="Peptidase_S11_C_sf"/>
</dbReference>
<dbReference type="EMBL" id="CP001843">
    <property type="protein sequence ID" value="AEF86605.1"/>
    <property type="molecule type" value="Genomic_DNA"/>
</dbReference>
<evidence type="ECO:0000256" key="12">
    <source>
        <dbReference type="ARBA" id="ARBA00034000"/>
    </source>
</evidence>
<dbReference type="AlphaFoldDB" id="F5YII9"/>
<comment type="similarity">
    <text evidence="3 15">Belongs to the peptidase S11 family.</text>
</comment>
<keyword evidence="8 17" id="KW-0378">Hydrolase</keyword>
<dbReference type="InterPro" id="IPR012907">
    <property type="entry name" value="Peptidase_S11_C"/>
</dbReference>
<evidence type="ECO:0000256" key="9">
    <source>
        <dbReference type="ARBA" id="ARBA00022960"/>
    </source>
</evidence>
<comment type="function">
    <text evidence="1">Removes C-terminal D-alanyl residues from sugar-peptide cell wall precursors.</text>
</comment>
<evidence type="ECO:0000256" key="13">
    <source>
        <dbReference type="PIRSR" id="PIRSR618044-1"/>
    </source>
</evidence>
<keyword evidence="6" id="KW-0645">Protease</keyword>
<dbReference type="RefSeq" id="WP_015707976.1">
    <property type="nucleotide sequence ID" value="NC_015578.1"/>
</dbReference>
<evidence type="ECO:0000256" key="8">
    <source>
        <dbReference type="ARBA" id="ARBA00022801"/>
    </source>
</evidence>
<dbReference type="GO" id="GO:0009252">
    <property type="term" value="P:peptidoglycan biosynthetic process"/>
    <property type="evidence" value="ECO:0007669"/>
    <property type="project" value="UniProtKB-UniPathway"/>
</dbReference>
<dbReference type="InterPro" id="IPR001967">
    <property type="entry name" value="Peptidase_S11_N"/>
</dbReference>
<dbReference type="UniPathway" id="UPA00219"/>
<evidence type="ECO:0000313" key="17">
    <source>
        <dbReference type="EMBL" id="AEF86605.1"/>
    </source>
</evidence>
<dbReference type="InterPro" id="IPR018044">
    <property type="entry name" value="Peptidase_S11"/>
</dbReference>
<dbReference type="GO" id="GO:0006508">
    <property type="term" value="P:proteolysis"/>
    <property type="evidence" value="ECO:0007669"/>
    <property type="project" value="UniProtKB-KW"/>
</dbReference>
<keyword evidence="9" id="KW-0133">Cell shape</keyword>
<dbReference type="SUPFAM" id="SSF56601">
    <property type="entry name" value="beta-lactamase/transpeptidase-like"/>
    <property type="match status" value="1"/>
</dbReference>
<dbReference type="EC" id="3.4.16.4" evidence="4"/>
<name>F5YII9_TREPZ</name>
<comment type="pathway">
    <text evidence="2">Cell wall biogenesis; peptidoglycan biosynthesis.</text>
</comment>
<dbReference type="Pfam" id="PF07943">
    <property type="entry name" value="PBP5_C"/>
    <property type="match status" value="1"/>
</dbReference>
<feature type="domain" description="Peptidase S11 D-Ala-D-Ala carboxypeptidase A C-terminal" evidence="16">
    <location>
        <begin position="327"/>
        <end position="415"/>
    </location>
</feature>
<dbReference type="SMART" id="SM00936">
    <property type="entry name" value="PBP5_C"/>
    <property type="match status" value="1"/>
</dbReference>
<dbReference type="PRINTS" id="PR00725">
    <property type="entry name" value="DADACBPTASE1"/>
</dbReference>
<dbReference type="STRING" id="545694.TREPR_2214"/>
<evidence type="ECO:0000313" key="18">
    <source>
        <dbReference type="Proteomes" id="UP000009223"/>
    </source>
</evidence>
<keyword evidence="10" id="KW-0573">Peptidoglycan synthesis</keyword>
<dbReference type="SUPFAM" id="SSF69189">
    <property type="entry name" value="Penicillin-binding protein associated domain"/>
    <property type="match status" value="1"/>
</dbReference>
<dbReference type="GO" id="GO:0071555">
    <property type="term" value="P:cell wall organization"/>
    <property type="evidence" value="ECO:0007669"/>
    <property type="project" value="UniProtKB-KW"/>
</dbReference>
<evidence type="ECO:0000256" key="2">
    <source>
        <dbReference type="ARBA" id="ARBA00004752"/>
    </source>
</evidence>
<evidence type="ECO:0000256" key="14">
    <source>
        <dbReference type="PIRSR" id="PIRSR618044-2"/>
    </source>
</evidence>
<feature type="active site" evidence="13">
    <location>
        <position position="157"/>
    </location>
</feature>
<dbReference type="Pfam" id="PF00768">
    <property type="entry name" value="Peptidase_S11"/>
    <property type="match status" value="1"/>
</dbReference>
<evidence type="ECO:0000256" key="6">
    <source>
        <dbReference type="ARBA" id="ARBA00022670"/>
    </source>
</evidence>
<evidence type="ECO:0000256" key="11">
    <source>
        <dbReference type="ARBA" id="ARBA00023316"/>
    </source>
</evidence>
<reference evidence="17 18" key="2">
    <citation type="journal article" date="2011" name="ISME J.">
        <title>RNA-seq reveals cooperative metabolic interactions between two termite-gut spirochete species in co-culture.</title>
        <authorList>
            <person name="Rosenthal A.Z."/>
            <person name="Matson E.G."/>
            <person name="Eldar A."/>
            <person name="Leadbetter J.R."/>
        </authorList>
    </citation>
    <scope>NUCLEOTIDE SEQUENCE [LARGE SCALE GENOMIC DNA]</scope>
    <source>
        <strain evidence="18">ATCC BAA-887 / DSM 12427 / ZAS-2</strain>
    </source>
</reference>
<evidence type="ECO:0000256" key="10">
    <source>
        <dbReference type="ARBA" id="ARBA00022984"/>
    </source>
</evidence>
<keyword evidence="5 17" id="KW-0121">Carboxypeptidase</keyword>
<dbReference type="PANTHER" id="PTHR21581">
    <property type="entry name" value="D-ALANYL-D-ALANINE CARBOXYPEPTIDASE"/>
    <property type="match status" value="1"/>
</dbReference>
<sequence length="439" mass="48411">MLNLHGNQIPAGGLGWGAHLRRDFLEMPLRSTVHARRFGQVFALLIFLAPFVPALEPTADVPDLGSRAAVLMDAATGTVVYAKNGDAPIPPASLAKLMTIHIALQEVEAGRASLDEIVELPPESWANNQPPRSSLMHLAAGHIVSLRELILGMAIPSGNDAAVAVALRFYPSVEEFVGRMNREARNLGLAQTRFVEPSGISEENMTTALEFAEFCRVYISRHPESLRDFHSVMEFAYPRADNVAPAYRSTVGTWRQRNHNTLLTRFEGADGLKTGYIDEAGYNIALTAARLETRLIAVVLGAPASYGGDRIRDADGTKLLTWGFSHFKTIRPPEPELPLPRIWKGKLKQVELIPGEPLVFTSFTDRGEGLLWETVLEDPLIAPLSRGSEVGFLILYDEAGELRRIPLVTATDIEQGNIFKRAWDSVGLFFRGLFKPKKK</sequence>
<dbReference type="InterPro" id="IPR015956">
    <property type="entry name" value="Peniciliin-bd_prot_C_sf"/>
</dbReference>
<keyword evidence="18" id="KW-1185">Reference proteome</keyword>
<keyword evidence="11" id="KW-0961">Cell wall biogenesis/degradation</keyword>
<reference evidence="18" key="1">
    <citation type="submission" date="2009-12" db="EMBL/GenBank/DDBJ databases">
        <title>Complete sequence of Treponema primitia strain ZAS-2.</title>
        <authorList>
            <person name="Tetu S.G."/>
            <person name="Matson E."/>
            <person name="Ren Q."/>
            <person name="Seshadri R."/>
            <person name="Elbourne L."/>
            <person name="Hassan K.A."/>
            <person name="Durkin A."/>
            <person name="Radune D."/>
            <person name="Mohamoud Y."/>
            <person name="Shay R."/>
            <person name="Jin S."/>
            <person name="Zhang X."/>
            <person name="Lucey K."/>
            <person name="Ballor N.R."/>
            <person name="Ottesen E."/>
            <person name="Rosenthal R."/>
            <person name="Allen A."/>
            <person name="Leadbetter J.R."/>
            <person name="Paulsen I.T."/>
        </authorList>
    </citation>
    <scope>NUCLEOTIDE SEQUENCE [LARGE SCALE GENOMIC DNA]</scope>
    <source>
        <strain evidence="18">ATCC BAA-887 / DSM 12427 / ZAS-2</strain>
    </source>
</reference>
<organism evidence="17 18">
    <name type="scientific">Treponema primitia (strain ATCC BAA-887 / DSM 12427 / ZAS-2)</name>
    <dbReference type="NCBI Taxonomy" id="545694"/>
    <lineage>
        <taxon>Bacteria</taxon>
        <taxon>Pseudomonadati</taxon>
        <taxon>Spirochaetota</taxon>
        <taxon>Spirochaetia</taxon>
        <taxon>Spirochaetales</taxon>
        <taxon>Treponemataceae</taxon>
        <taxon>Treponema</taxon>
    </lineage>
</organism>
<dbReference type="Proteomes" id="UP000009223">
    <property type="component" value="Chromosome"/>
</dbReference>